<name>A0ABP7A0U5_9ACTN</name>
<comment type="caution">
    <text evidence="1">The sequence shown here is derived from an EMBL/GenBank/DDBJ whole genome shotgun (WGS) entry which is preliminary data.</text>
</comment>
<dbReference type="EMBL" id="BAAAZO010000009">
    <property type="protein sequence ID" value="GAA3622929.1"/>
    <property type="molecule type" value="Genomic_DNA"/>
</dbReference>
<dbReference type="RefSeq" id="WP_231481253.1">
    <property type="nucleotide sequence ID" value="NZ_BAAAZO010000009.1"/>
</dbReference>
<reference evidence="2" key="1">
    <citation type="journal article" date="2019" name="Int. J. Syst. Evol. Microbiol.">
        <title>The Global Catalogue of Microorganisms (GCM) 10K type strain sequencing project: providing services to taxonomists for standard genome sequencing and annotation.</title>
        <authorList>
            <consortium name="The Broad Institute Genomics Platform"/>
            <consortium name="The Broad Institute Genome Sequencing Center for Infectious Disease"/>
            <person name="Wu L."/>
            <person name="Ma J."/>
        </authorList>
    </citation>
    <scope>NUCLEOTIDE SEQUENCE [LARGE SCALE GENOMIC DNA]</scope>
    <source>
        <strain evidence="2">JCM 16902</strain>
    </source>
</reference>
<organism evidence="1 2">
    <name type="scientific">Kineosporia mesophila</name>
    <dbReference type="NCBI Taxonomy" id="566012"/>
    <lineage>
        <taxon>Bacteria</taxon>
        <taxon>Bacillati</taxon>
        <taxon>Actinomycetota</taxon>
        <taxon>Actinomycetes</taxon>
        <taxon>Kineosporiales</taxon>
        <taxon>Kineosporiaceae</taxon>
        <taxon>Kineosporia</taxon>
    </lineage>
</organism>
<gene>
    <name evidence="1" type="ORF">GCM10022223_44900</name>
</gene>
<dbReference type="Proteomes" id="UP001501074">
    <property type="component" value="Unassembled WGS sequence"/>
</dbReference>
<proteinExistence type="predicted"/>
<accession>A0ABP7A0U5</accession>
<sequence length="57" mass="6641">MRRKDLDDFDAVEAARLSEDGWLLTLIGDRLGTDPKPVWSRFRNLGVRMRDSHGQDR</sequence>
<keyword evidence="2" id="KW-1185">Reference proteome</keyword>
<evidence type="ECO:0000313" key="2">
    <source>
        <dbReference type="Proteomes" id="UP001501074"/>
    </source>
</evidence>
<evidence type="ECO:0000313" key="1">
    <source>
        <dbReference type="EMBL" id="GAA3622929.1"/>
    </source>
</evidence>
<protein>
    <submittedName>
        <fullName evidence="1">Uncharacterized protein</fullName>
    </submittedName>
</protein>